<reference evidence="3" key="1">
    <citation type="journal article" date="2019" name="Int. J. Syst. Evol. Microbiol.">
        <title>The Global Catalogue of Microorganisms (GCM) 10K type strain sequencing project: providing services to taxonomists for standard genome sequencing and annotation.</title>
        <authorList>
            <consortium name="The Broad Institute Genomics Platform"/>
            <consortium name="The Broad Institute Genome Sequencing Center for Infectious Disease"/>
            <person name="Wu L."/>
            <person name="Ma J."/>
        </authorList>
    </citation>
    <scope>NUCLEOTIDE SEQUENCE [LARGE SCALE GENOMIC DNA]</scope>
    <source>
        <strain evidence="3">JCM 18423</strain>
    </source>
</reference>
<accession>A0ABP9M566</accession>
<dbReference type="InterPro" id="IPR000639">
    <property type="entry name" value="Epox_hydrolase-like"/>
</dbReference>
<dbReference type="PRINTS" id="PR00412">
    <property type="entry name" value="EPOXHYDRLASE"/>
</dbReference>
<dbReference type="GO" id="GO:0016787">
    <property type="term" value="F:hydrolase activity"/>
    <property type="evidence" value="ECO:0007669"/>
    <property type="project" value="UniProtKB-KW"/>
</dbReference>
<evidence type="ECO:0000313" key="3">
    <source>
        <dbReference type="Proteomes" id="UP001500227"/>
    </source>
</evidence>
<name>A0ABP9M566_9BURK</name>
<dbReference type="InterPro" id="IPR000073">
    <property type="entry name" value="AB_hydrolase_1"/>
</dbReference>
<evidence type="ECO:0000259" key="1">
    <source>
        <dbReference type="Pfam" id="PF00561"/>
    </source>
</evidence>
<proteinExistence type="predicted"/>
<sequence>MTDIVISEEQSSRFVDIVEGDLKAKVHYNDFGSGDEVVIMLHGSGPGATSWANFSQNVEPLVKAGYRVILLDCPGWGKSDPIVSTESRSHLNAQALKGTMDALGIQKAHLIGNSMGGHSVTAFTLDNPERVGKLILMGGGTGGLSTFTPMPTEGIKRLQALYRNPTLENLRAMMDIFVYDPSSLTDELLQQRLENILARQDHLDNFVKSIDTNPRQFPDFGARLSSITAPTLIMWGRDDRFVPMDAALRLVAHIPNAELHLFNRCGHWVQWEHKDRFNALVLDFLAADK</sequence>
<feature type="domain" description="AB hydrolase-1" evidence="1">
    <location>
        <begin position="37"/>
        <end position="273"/>
    </location>
</feature>
<dbReference type="Pfam" id="PF00561">
    <property type="entry name" value="Abhydrolase_1"/>
    <property type="match status" value="1"/>
</dbReference>
<comment type="caution">
    <text evidence="2">The sequence shown here is derived from an EMBL/GenBank/DDBJ whole genome shotgun (WGS) entry which is preliminary data.</text>
</comment>
<dbReference type="Proteomes" id="UP001500227">
    <property type="component" value="Unassembled WGS sequence"/>
</dbReference>
<keyword evidence="2" id="KW-0378">Hydrolase</keyword>
<dbReference type="Gene3D" id="3.40.50.1820">
    <property type="entry name" value="alpha/beta hydrolase"/>
    <property type="match status" value="1"/>
</dbReference>
<dbReference type="SUPFAM" id="SSF53474">
    <property type="entry name" value="alpha/beta-Hydrolases"/>
    <property type="match status" value="1"/>
</dbReference>
<gene>
    <name evidence="2" type="ORF">GCM10023337_16860</name>
</gene>
<protein>
    <submittedName>
        <fullName evidence="2">Alpha/beta fold hydrolase</fullName>
    </submittedName>
</protein>
<dbReference type="PANTHER" id="PTHR43689">
    <property type="entry name" value="HYDROLASE"/>
    <property type="match status" value="1"/>
</dbReference>
<keyword evidence="3" id="KW-1185">Reference proteome</keyword>
<dbReference type="EMBL" id="BAABKD010000009">
    <property type="protein sequence ID" value="GAA5091245.1"/>
    <property type="molecule type" value="Genomic_DNA"/>
</dbReference>
<dbReference type="InterPro" id="IPR029058">
    <property type="entry name" value="AB_hydrolase_fold"/>
</dbReference>
<dbReference type="RefSeq" id="WP_260650500.1">
    <property type="nucleotide sequence ID" value="NZ_BAABKD010000009.1"/>
</dbReference>
<dbReference type="PANTHER" id="PTHR43689:SF8">
    <property type="entry name" value="ALPHA_BETA-HYDROLASES SUPERFAMILY PROTEIN"/>
    <property type="match status" value="1"/>
</dbReference>
<dbReference type="PRINTS" id="PR00111">
    <property type="entry name" value="ABHYDROLASE"/>
</dbReference>
<evidence type="ECO:0000313" key="2">
    <source>
        <dbReference type="EMBL" id="GAA5091245.1"/>
    </source>
</evidence>
<organism evidence="2 3">
    <name type="scientific">Paenalcaligenes hermetiae</name>
    <dbReference type="NCBI Taxonomy" id="1157987"/>
    <lineage>
        <taxon>Bacteria</taxon>
        <taxon>Pseudomonadati</taxon>
        <taxon>Pseudomonadota</taxon>
        <taxon>Betaproteobacteria</taxon>
        <taxon>Burkholderiales</taxon>
        <taxon>Alcaligenaceae</taxon>
        <taxon>Paenalcaligenes</taxon>
    </lineage>
</organism>